<dbReference type="Gene3D" id="1.25.40.10">
    <property type="entry name" value="Tetratricopeptide repeat domain"/>
    <property type="match status" value="1"/>
</dbReference>
<dbReference type="EMBL" id="JAGQHS010000015">
    <property type="protein sequence ID" value="MCA9755106.1"/>
    <property type="molecule type" value="Genomic_DNA"/>
</dbReference>
<feature type="transmembrane region" description="Helical" evidence="3">
    <location>
        <begin position="495"/>
        <end position="516"/>
    </location>
</feature>
<feature type="transmembrane region" description="Helical" evidence="3">
    <location>
        <begin position="583"/>
        <end position="616"/>
    </location>
</feature>
<feature type="transmembrane region" description="Helical" evidence="3">
    <location>
        <begin position="240"/>
        <end position="268"/>
    </location>
</feature>
<comment type="caution">
    <text evidence="4">The sequence shown here is derived from an EMBL/GenBank/DDBJ whole genome shotgun (WGS) entry which is preliminary data.</text>
</comment>
<feature type="compositionally biased region" description="Basic and acidic residues" evidence="2">
    <location>
        <begin position="11"/>
        <end position="25"/>
    </location>
</feature>
<evidence type="ECO:0000256" key="3">
    <source>
        <dbReference type="SAM" id="Phobius"/>
    </source>
</evidence>
<feature type="repeat" description="TPR" evidence="1">
    <location>
        <begin position="376"/>
        <end position="409"/>
    </location>
</feature>
<dbReference type="CDD" id="cd00065">
    <property type="entry name" value="FYVE_like_SF"/>
    <property type="match status" value="1"/>
</dbReference>
<keyword evidence="1" id="KW-0802">TPR repeat</keyword>
<feature type="transmembrane region" description="Helical" evidence="3">
    <location>
        <begin position="35"/>
        <end position="58"/>
    </location>
</feature>
<evidence type="ECO:0008006" key="6">
    <source>
        <dbReference type="Google" id="ProtNLM"/>
    </source>
</evidence>
<evidence type="ECO:0000256" key="2">
    <source>
        <dbReference type="SAM" id="MobiDB-lite"/>
    </source>
</evidence>
<feature type="transmembrane region" description="Helical" evidence="3">
    <location>
        <begin position="195"/>
        <end position="216"/>
    </location>
</feature>
<dbReference type="InterPro" id="IPR019734">
    <property type="entry name" value="TPR_rpt"/>
</dbReference>
<reference evidence="4" key="1">
    <citation type="submission" date="2020-04" db="EMBL/GenBank/DDBJ databases">
        <authorList>
            <person name="Zhang T."/>
        </authorList>
    </citation>
    <scope>NUCLEOTIDE SEQUENCE</scope>
    <source>
        <strain evidence="4">HKST-UBA02</strain>
    </source>
</reference>
<dbReference type="InterPro" id="IPR011990">
    <property type="entry name" value="TPR-like_helical_dom_sf"/>
</dbReference>
<protein>
    <recommendedName>
        <fullName evidence="6">Tetratricopeptide repeat protein</fullName>
    </recommendedName>
</protein>
<reference evidence="4" key="2">
    <citation type="journal article" date="2021" name="Microbiome">
        <title>Successional dynamics and alternative stable states in a saline activated sludge microbial community over 9 years.</title>
        <authorList>
            <person name="Wang Y."/>
            <person name="Ye J."/>
            <person name="Ju F."/>
            <person name="Liu L."/>
            <person name="Boyd J.A."/>
            <person name="Deng Y."/>
            <person name="Parks D.H."/>
            <person name="Jiang X."/>
            <person name="Yin X."/>
            <person name="Woodcroft B.J."/>
            <person name="Tyson G.W."/>
            <person name="Hugenholtz P."/>
            <person name="Polz M.F."/>
            <person name="Zhang T."/>
        </authorList>
    </citation>
    <scope>NUCLEOTIDE SEQUENCE</scope>
    <source>
        <strain evidence="4">HKST-UBA02</strain>
    </source>
</reference>
<keyword evidence="3" id="KW-0812">Transmembrane</keyword>
<dbReference type="Proteomes" id="UP000739538">
    <property type="component" value="Unassembled WGS sequence"/>
</dbReference>
<dbReference type="SUPFAM" id="SSF48452">
    <property type="entry name" value="TPR-like"/>
    <property type="match status" value="1"/>
</dbReference>
<proteinExistence type="predicted"/>
<gene>
    <name evidence="4" type="ORF">KDA27_04840</name>
</gene>
<name>A0A956SC93_UNCEI</name>
<keyword evidence="3" id="KW-1133">Transmembrane helix</keyword>
<feature type="transmembrane region" description="Helical" evidence="3">
    <location>
        <begin position="636"/>
        <end position="657"/>
    </location>
</feature>
<evidence type="ECO:0000256" key="1">
    <source>
        <dbReference type="PROSITE-ProRule" id="PRU00339"/>
    </source>
</evidence>
<organism evidence="4 5">
    <name type="scientific">Eiseniibacteriota bacterium</name>
    <dbReference type="NCBI Taxonomy" id="2212470"/>
    <lineage>
        <taxon>Bacteria</taxon>
        <taxon>Candidatus Eiseniibacteriota</taxon>
    </lineage>
</organism>
<feature type="region of interest" description="Disordered" evidence="2">
    <location>
        <begin position="1"/>
        <end position="25"/>
    </location>
</feature>
<evidence type="ECO:0000313" key="4">
    <source>
        <dbReference type="EMBL" id="MCA9755106.1"/>
    </source>
</evidence>
<sequence>MSTEARLLPEPVREARPRNGLDSRQTERAVASKRWQFAITPAIGIAAILTAIVVVSVLPTCTDASSAAVDTKTTEVTADQGDGAAIDPATASSLDAPRWTTLEAERRLNPGGNHRLAAVDAFLLGERAWDQGQKEEARAFWTKSAAFDIAYLPPRLRLVQADLVSDFSGAMVTLRECAEVFQGDFHVQRWVLSNAILGFCLATTLSALAVVLGLLLKHSHPLHHTVTETLSYALRMNRTVAAILATVVLLLPLTANLGLVVTAMFYLFLVSYRYNRPERILALAAATWGVIVGPVLIVTSPWWSIPPDGRDAGLISEAQQDPTSPAFRLRVRQWIEDERPGVALYLEGLASKVDSEGPRAVLFYERAGRSGEVPPWVLETNVGNALIQAKEVDDGIRRYHRAIEVQPDAFEPHYNLALTQARSGRYLESDARFERASRIDLDRLRVLTRKGDRIDNPDPIDALWSPPDLWAWTLKHPGPVIAPEPLAFFLPLRSLVWATPAALLSLVCGLALGRWLKRIIRVHQCYQCGTPVCRRCLVRLDRRAYCSSCAEALGGLSSGEATRLLLKRLLDDRREWTSQIARIAAYFAPGIGTLVYGGAGIGFVAAVLGGLGVALVLYPEWGQPLFWGPWPDPISGLVRAIGVIFSILAILVGSAGVRANRRRSSTVKAFLDRDVDRLAA</sequence>
<dbReference type="PROSITE" id="PS50005">
    <property type="entry name" value="TPR"/>
    <property type="match status" value="1"/>
</dbReference>
<accession>A0A956SC93</accession>
<dbReference type="AlphaFoldDB" id="A0A956SC93"/>
<feature type="transmembrane region" description="Helical" evidence="3">
    <location>
        <begin position="280"/>
        <end position="303"/>
    </location>
</feature>
<evidence type="ECO:0000313" key="5">
    <source>
        <dbReference type="Proteomes" id="UP000739538"/>
    </source>
</evidence>
<keyword evidence="3" id="KW-0472">Membrane</keyword>